<proteinExistence type="predicted"/>
<keyword evidence="1" id="KW-0479">Metal-binding</keyword>
<organism evidence="4 5">
    <name type="scientific">Acyrthosiphon pisum</name>
    <name type="common">Pea aphid</name>
    <dbReference type="NCBI Taxonomy" id="7029"/>
    <lineage>
        <taxon>Eukaryota</taxon>
        <taxon>Metazoa</taxon>
        <taxon>Ecdysozoa</taxon>
        <taxon>Arthropoda</taxon>
        <taxon>Hexapoda</taxon>
        <taxon>Insecta</taxon>
        <taxon>Pterygota</taxon>
        <taxon>Neoptera</taxon>
        <taxon>Paraneoptera</taxon>
        <taxon>Hemiptera</taxon>
        <taxon>Sternorrhyncha</taxon>
        <taxon>Aphidomorpha</taxon>
        <taxon>Aphidoidea</taxon>
        <taxon>Aphididae</taxon>
        <taxon>Macrosiphini</taxon>
        <taxon>Acyrthosiphon</taxon>
    </lineage>
</organism>
<dbReference type="Gene3D" id="3.30.160.60">
    <property type="entry name" value="Classic Zinc Finger"/>
    <property type="match status" value="1"/>
</dbReference>
<feature type="compositionally biased region" description="Basic and acidic residues" evidence="2">
    <location>
        <begin position="411"/>
        <end position="428"/>
    </location>
</feature>
<dbReference type="AlphaFoldDB" id="A0A8R2A6J4"/>
<protein>
    <recommendedName>
        <fullName evidence="3">B box-type domain-containing protein</fullName>
    </recommendedName>
</protein>
<evidence type="ECO:0000256" key="1">
    <source>
        <dbReference type="PROSITE-ProRule" id="PRU00024"/>
    </source>
</evidence>
<accession>A0A8R2A6J4</accession>
<name>A0A8R2A6J4_ACYPI</name>
<dbReference type="SUPFAM" id="SSF57845">
    <property type="entry name" value="B-box zinc-binding domain"/>
    <property type="match status" value="1"/>
</dbReference>
<keyword evidence="1" id="KW-0863">Zinc-finger</keyword>
<dbReference type="GeneID" id="100571288"/>
<feature type="compositionally biased region" description="Basic and acidic residues" evidence="2">
    <location>
        <begin position="392"/>
        <end position="401"/>
    </location>
</feature>
<feature type="region of interest" description="Disordered" evidence="2">
    <location>
        <begin position="390"/>
        <end position="428"/>
    </location>
</feature>
<evidence type="ECO:0000313" key="4">
    <source>
        <dbReference type="EnsemblMetazoa" id="XP_003241647.1"/>
    </source>
</evidence>
<feature type="domain" description="B box-type" evidence="3">
    <location>
        <begin position="105"/>
        <end position="146"/>
    </location>
</feature>
<keyword evidence="5" id="KW-1185">Reference proteome</keyword>
<reference evidence="5" key="1">
    <citation type="submission" date="2010-06" db="EMBL/GenBank/DDBJ databases">
        <authorList>
            <person name="Jiang H."/>
            <person name="Abraham K."/>
            <person name="Ali S."/>
            <person name="Alsbrooks S.L."/>
            <person name="Anim B.N."/>
            <person name="Anosike U.S."/>
            <person name="Attaway T."/>
            <person name="Bandaranaike D.P."/>
            <person name="Battles P.K."/>
            <person name="Bell S.N."/>
            <person name="Bell A.V."/>
            <person name="Beltran B."/>
            <person name="Bickham C."/>
            <person name="Bustamante Y."/>
            <person name="Caleb T."/>
            <person name="Canada A."/>
            <person name="Cardenas V."/>
            <person name="Carter K."/>
            <person name="Chacko J."/>
            <person name="Chandrabose M.N."/>
            <person name="Chavez D."/>
            <person name="Chavez A."/>
            <person name="Chen L."/>
            <person name="Chu H.-S."/>
            <person name="Claassen K.J."/>
            <person name="Cockrell R."/>
            <person name="Collins M."/>
            <person name="Cooper J.A."/>
            <person name="Cree A."/>
            <person name="Curry S.M."/>
            <person name="Da Y."/>
            <person name="Dao M.D."/>
            <person name="Das B."/>
            <person name="Davila M.-L."/>
            <person name="Davy-Carroll L."/>
            <person name="Denson S."/>
            <person name="Dinh H."/>
            <person name="Ebong V.E."/>
            <person name="Edwards J.R."/>
            <person name="Egan A."/>
            <person name="El-Daye J."/>
            <person name="Escobedo L."/>
            <person name="Fernandez S."/>
            <person name="Fernando P.R."/>
            <person name="Flagg N."/>
            <person name="Forbes L.D."/>
            <person name="Fowler R.G."/>
            <person name="Fu Q."/>
            <person name="Gabisi R.A."/>
            <person name="Ganer J."/>
            <person name="Garbino Pronczuk A."/>
            <person name="Garcia R.M."/>
            <person name="Garner T."/>
            <person name="Garrett T.E."/>
            <person name="Gonzalez D.A."/>
            <person name="Hamid H."/>
            <person name="Hawkins E.S."/>
            <person name="Hirani K."/>
            <person name="Hogues M.E."/>
            <person name="Hollins B."/>
            <person name="Hsiao C.-H."/>
            <person name="Jabil R."/>
            <person name="James M.L."/>
            <person name="Jhangiani S.N."/>
            <person name="Johnson B."/>
            <person name="Johnson Q."/>
            <person name="Joshi V."/>
            <person name="Kalu J.B."/>
            <person name="Kam C."/>
            <person name="Kashfia A."/>
            <person name="Keebler J."/>
            <person name="Kisamo H."/>
            <person name="Kovar C.L."/>
            <person name="Lago L.A."/>
            <person name="Lai C.-Y."/>
            <person name="Laidlaw J."/>
            <person name="Lara F."/>
            <person name="Le T.-K."/>
            <person name="Lee S.L."/>
            <person name="Legall F.H."/>
            <person name="Lemon S.J."/>
            <person name="Lewis L.R."/>
            <person name="Li B."/>
            <person name="Liu Y."/>
            <person name="Liu Y.-S."/>
            <person name="Lopez J."/>
            <person name="Lozado R.J."/>
            <person name="Lu J."/>
            <person name="Madu R.C."/>
            <person name="Maheshwari M."/>
            <person name="Maheshwari R."/>
            <person name="Malloy K."/>
            <person name="Martinez E."/>
            <person name="Mathew T."/>
            <person name="Mercado I.C."/>
            <person name="Mercado C."/>
            <person name="Meyer B."/>
            <person name="Montgomery K."/>
            <person name="Morgan M.B."/>
            <person name="Munidasa M."/>
            <person name="Nazareth L.V."/>
            <person name="Nelson J."/>
            <person name="Ng B.M."/>
            <person name="Nguyen N.B."/>
            <person name="Nguyen P.Q."/>
            <person name="Nguyen T."/>
            <person name="Obregon M."/>
            <person name="Okwuonu G.O."/>
            <person name="Onwere C.G."/>
            <person name="Orozco G."/>
            <person name="Parra A."/>
            <person name="Patel S."/>
            <person name="Patil S."/>
            <person name="Perez A."/>
            <person name="Perez Y."/>
            <person name="Pham C."/>
            <person name="Primus E.L."/>
            <person name="Pu L.-L."/>
            <person name="Puazo M."/>
            <person name="Qin X."/>
            <person name="Quiroz J.B."/>
            <person name="Reese J."/>
            <person name="Richards S."/>
            <person name="Rives C.M."/>
            <person name="Robberts R."/>
            <person name="Ruiz S.J."/>
            <person name="Ruiz M.J."/>
            <person name="Santibanez J."/>
            <person name="Schneider B.W."/>
            <person name="Sisson I."/>
            <person name="Smith M."/>
            <person name="Sodergren E."/>
            <person name="Song X.-Z."/>
            <person name="Song B.B."/>
            <person name="Summersgill H."/>
            <person name="Thelus R."/>
            <person name="Thornton R.D."/>
            <person name="Trejos Z.Y."/>
            <person name="Usmani K."/>
            <person name="Vattathil S."/>
            <person name="Villasana D."/>
            <person name="Walker D.L."/>
            <person name="Wang S."/>
            <person name="Wang K."/>
            <person name="White C.S."/>
            <person name="Williams A.C."/>
            <person name="Williamson J."/>
            <person name="Wilson K."/>
            <person name="Woghiren I.O."/>
            <person name="Woodworth J.R."/>
            <person name="Worley K.C."/>
            <person name="Wright R.A."/>
            <person name="Wu W."/>
            <person name="Young L."/>
            <person name="Zhang L."/>
            <person name="Zhang J."/>
            <person name="Zhu Y."/>
            <person name="Muzny D.M."/>
            <person name="Weinstock G."/>
            <person name="Gibbs R.A."/>
        </authorList>
    </citation>
    <scope>NUCLEOTIDE SEQUENCE [LARGE SCALE GENOMIC DNA]</scope>
    <source>
        <strain evidence="5">LSR1</strain>
    </source>
</reference>
<dbReference type="RefSeq" id="XP_003241647.1">
    <property type="nucleotide sequence ID" value="XM_003241599.4"/>
</dbReference>
<dbReference type="OrthoDB" id="1870062at2759"/>
<reference evidence="4" key="2">
    <citation type="submission" date="2022-06" db="UniProtKB">
        <authorList>
            <consortium name="EnsemblMetazoa"/>
        </authorList>
    </citation>
    <scope>IDENTIFICATION</scope>
</reference>
<dbReference type="InterPro" id="IPR000315">
    <property type="entry name" value="Znf_B-box"/>
</dbReference>
<dbReference type="KEGG" id="api:100571288"/>
<evidence type="ECO:0000256" key="2">
    <source>
        <dbReference type="SAM" id="MobiDB-lite"/>
    </source>
</evidence>
<dbReference type="PROSITE" id="PS50119">
    <property type="entry name" value="ZF_BBOX"/>
    <property type="match status" value="1"/>
</dbReference>
<dbReference type="Proteomes" id="UP000007819">
    <property type="component" value="Chromosome X"/>
</dbReference>
<keyword evidence="1" id="KW-0862">Zinc</keyword>
<evidence type="ECO:0000313" key="5">
    <source>
        <dbReference type="Proteomes" id="UP000007819"/>
    </source>
</evidence>
<sequence>MSPPEKKLKMSEGPQELWALNVCVACKNPLNSTSKILECLHGMCQGCFILNSKVPGHCVCKCEKETGLSTGIINYSIACEKFDESTLRNNYMDQRYQKKKYEKYSTKAPCPNCVDKYIEVYCIKCKKFHCALCQLMNHGSHIFKSIDAVMEEIRSNLCNNKSDLCGKSNFLNKAKSYLLKDTLKIDTQKVVIKKIIHEQFEEIRAELLKSEKKMENDLDTYYKIQFEESTKTCLAINGLKEKYDFYLNFSESVLKKQNNADLDITHLANKQLENLRKDFTDDIIKLSSTNQNIDLKVKLDDTLHELNQSITKLIIHDPRKYEEEISKTTSVITSLPGYLDCTMRDKATPPTIVDDKEVKKITEYNCARQSLKSLNSDTNKKIQEIQQLHNHYLRDRPENNHSHRIRRRKAADKTKKMADPKKHHQKEE</sequence>
<dbReference type="GO" id="GO:0008270">
    <property type="term" value="F:zinc ion binding"/>
    <property type="evidence" value="ECO:0007669"/>
    <property type="project" value="UniProtKB-KW"/>
</dbReference>
<dbReference type="EnsemblMetazoa" id="XM_003241599.4">
    <property type="protein sequence ID" value="XP_003241647.1"/>
    <property type="gene ID" value="LOC100571288"/>
</dbReference>
<evidence type="ECO:0000259" key="3">
    <source>
        <dbReference type="PROSITE" id="PS50119"/>
    </source>
</evidence>